<dbReference type="PANTHER" id="PTHR42850:SF2">
    <property type="entry name" value="BLL5683 PROTEIN"/>
    <property type="match status" value="1"/>
</dbReference>
<organism evidence="2 3">
    <name type="scientific">Spirosoma agri</name>
    <dbReference type="NCBI Taxonomy" id="1987381"/>
    <lineage>
        <taxon>Bacteria</taxon>
        <taxon>Pseudomonadati</taxon>
        <taxon>Bacteroidota</taxon>
        <taxon>Cytophagia</taxon>
        <taxon>Cytophagales</taxon>
        <taxon>Cytophagaceae</taxon>
        <taxon>Spirosoma</taxon>
    </lineage>
</organism>
<keyword evidence="3" id="KW-1185">Reference proteome</keyword>
<dbReference type="Pfam" id="PF00149">
    <property type="entry name" value="Metallophos"/>
    <property type="match status" value="1"/>
</dbReference>
<dbReference type="RefSeq" id="WP_164041208.1">
    <property type="nucleotide sequence ID" value="NZ_JAAGNZ010000002.1"/>
</dbReference>
<dbReference type="PIRSF" id="PIRSF000883">
    <property type="entry name" value="Pesterase_MJ0912"/>
    <property type="match status" value="1"/>
</dbReference>
<dbReference type="CDD" id="cd00838">
    <property type="entry name" value="MPP_superfamily"/>
    <property type="match status" value="1"/>
</dbReference>
<dbReference type="InterPro" id="IPR011152">
    <property type="entry name" value="Pesterase_MJ0912"/>
</dbReference>
<comment type="caution">
    <text evidence="2">The sequence shown here is derived from an EMBL/GenBank/DDBJ whole genome shotgun (WGS) entry which is preliminary data.</text>
</comment>
<gene>
    <name evidence="2" type="ORF">GK091_17580</name>
</gene>
<name>A0A6M0IP49_9BACT</name>
<proteinExistence type="predicted"/>
<dbReference type="InterPro" id="IPR029052">
    <property type="entry name" value="Metallo-depent_PP-like"/>
</dbReference>
<evidence type="ECO:0000259" key="1">
    <source>
        <dbReference type="Pfam" id="PF00149"/>
    </source>
</evidence>
<dbReference type="EMBL" id="JAAGNZ010000002">
    <property type="protein sequence ID" value="NEU68703.1"/>
    <property type="molecule type" value="Genomic_DNA"/>
</dbReference>
<dbReference type="Gene3D" id="3.60.21.10">
    <property type="match status" value="1"/>
</dbReference>
<dbReference type="PANTHER" id="PTHR42850">
    <property type="entry name" value="METALLOPHOSPHOESTERASE"/>
    <property type="match status" value="1"/>
</dbReference>
<evidence type="ECO:0000313" key="3">
    <source>
        <dbReference type="Proteomes" id="UP000477386"/>
    </source>
</evidence>
<dbReference type="InterPro" id="IPR004843">
    <property type="entry name" value="Calcineurin-like_PHP"/>
</dbReference>
<protein>
    <submittedName>
        <fullName evidence="2">Metallophosphoesterase family protein</fullName>
    </submittedName>
</protein>
<sequence length="269" mass="29933">MVKIAIISDIHANLPALKAVLNDLGERKIDQVFCLGDLVDFAPWPNEVIELIRQERIPTLMGNHDERIAFNYPIVPLAKHNGSETTARTAAIDYSRQVITPENKAFLASLPRQLQLRFSFADVSINVLLVHASTRAIDEYIYANHDPDDLKAIMSEKEADVLIMGHTHRSYIRALPDGSGSSDKRFSKVAINCGSVGRSKETNPFATYLIMTISGEKTAFGPDSLTFDLVHVTYPIRETIDSIYASTIPDFYGDYLAGITQDFLSETKV</sequence>
<evidence type="ECO:0000313" key="2">
    <source>
        <dbReference type="EMBL" id="NEU68703.1"/>
    </source>
</evidence>
<dbReference type="SUPFAM" id="SSF56300">
    <property type="entry name" value="Metallo-dependent phosphatases"/>
    <property type="match status" value="1"/>
</dbReference>
<dbReference type="GO" id="GO:0005737">
    <property type="term" value="C:cytoplasm"/>
    <property type="evidence" value="ECO:0007669"/>
    <property type="project" value="TreeGrafter"/>
</dbReference>
<dbReference type="InterPro" id="IPR050126">
    <property type="entry name" value="Ap4A_hydrolase"/>
</dbReference>
<dbReference type="Proteomes" id="UP000477386">
    <property type="component" value="Unassembled WGS sequence"/>
</dbReference>
<dbReference type="AlphaFoldDB" id="A0A6M0IP49"/>
<accession>A0A6M0IP49</accession>
<reference evidence="2 3" key="1">
    <citation type="submission" date="2020-02" db="EMBL/GenBank/DDBJ databases">
        <title>Draft genome sequence of two Spirosoma agri KCTC 52727 and Spirosoma terrae KCTC 52035.</title>
        <authorList>
            <person name="Rojas J."/>
            <person name="Ambika Manirajan B."/>
            <person name="Ratering S."/>
            <person name="Suarez C."/>
            <person name="Schnell S."/>
        </authorList>
    </citation>
    <scope>NUCLEOTIDE SEQUENCE [LARGE SCALE GENOMIC DNA]</scope>
    <source>
        <strain evidence="2 3">KCTC 52727</strain>
    </source>
</reference>
<feature type="domain" description="Calcineurin-like phosphoesterase" evidence="1">
    <location>
        <begin position="3"/>
        <end position="169"/>
    </location>
</feature>
<dbReference type="GO" id="GO:0016791">
    <property type="term" value="F:phosphatase activity"/>
    <property type="evidence" value="ECO:0007669"/>
    <property type="project" value="TreeGrafter"/>
</dbReference>